<reference evidence="2 3" key="1">
    <citation type="submission" date="2023-10" db="EMBL/GenBank/DDBJ databases">
        <title>Microbacterium xanthum sp. nov., isolated from seaweed.</title>
        <authorList>
            <person name="Lee S.D."/>
        </authorList>
    </citation>
    <scope>NUCLEOTIDE SEQUENCE [LARGE SCALE GENOMIC DNA]</scope>
    <source>
        <strain evidence="2 3">KCTC 19124</strain>
    </source>
</reference>
<dbReference type="Gene3D" id="1.25.40.10">
    <property type="entry name" value="Tetratricopeptide repeat domain"/>
    <property type="match status" value="3"/>
</dbReference>
<sequence length="989" mass="109240">MATIGSEAIQGCDARADSPGITLPHAPSELAASLAEGAAIAWSEPLAITTYEPDAPSRYPMFLDHRVYQGSSGKVYPLPFTEGVSDEGVLREWDAVHVENRYVRLVVLPELGGRIHIGYDKRTGYDFFYRNNVIKPALVGLAGPWISGGVEFNWPQHHRPATYLPVETSIETGADGTVTVWCHDHDPFARMSAQHGVRLRPESSVVELVVRLHNRTNERHTFLWWANVAARVHDDYQAFFPEDVRYVADHARRALTAFPEADRPYYGVDYPALASERPGADRIDWYKNIPVPTSYMIVDSQQDFFGGYDHAAGGGFVHWAERRISPGKKLWTWGDAPFGHAWDDQLTDGDGPYVELMAGVYTDNQPDFTWILPGETKVFSQYWYPIPAIGVAHQATPDAALHVGRAEGRTSVRAAVTSPRDGVVLSVLEGGVATASRTADLEPGAVIELDAEFDPLEARVELRDGDGRLLVAWEPVDGEPGEPWVASEPPAPEEIETVEELYLTGLHLSQYRHPTRSPLPYWEAALARDPGDVRTNLAMADRDYRAFRYEQALVRVELAIDRLTRRNANPIDAEAFYLRGLVLMRLGRRLEAEQAWGKAGWDGTWAAPAGFALAQSLLFRGVNRAALRVLDSLAGVVGHDTRRTALQAIALERLGRKDEAASTIADALERDPLDATLRVLSGVREPTGAGVLLDVAIALRDAGETRRALALLDEVARGPQTPAGNLRPIAQYLRATILDAAGEIDAAREAREMARREDALWAFPSGADAHDALSAAIDADAQDSRALHLRGMLLYAHGRRRDGAADWRRAIVLGDHDPVLLRNAAVAAYNVGDDDARAWELYEMAVAVAPDDARLRYEQDQLAIRLDQSAQERFQRLEPVEPLVLTRDDFTIAYVRLLVAQGMADRAYEILTSRSFHPWEGGEGEALAAWDLTLHALGRPLVDPPPTLGEARPQYMPPLARRDDGATDYFATSLPELLLFAREASLYDA</sequence>
<dbReference type="SUPFAM" id="SSF48452">
    <property type="entry name" value="TPR-like"/>
    <property type="match status" value="2"/>
</dbReference>
<dbReference type="RefSeq" id="WP_194423509.1">
    <property type="nucleotide sequence ID" value="NZ_BAAAPT010000001.1"/>
</dbReference>
<evidence type="ECO:0000259" key="1">
    <source>
        <dbReference type="Pfam" id="PF17128"/>
    </source>
</evidence>
<proteinExistence type="predicted"/>
<dbReference type="InterPro" id="IPR011990">
    <property type="entry name" value="TPR-like_helical_dom_sf"/>
</dbReference>
<feature type="domain" description="DUF5107" evidence="1">
    <location>
        <begin position="74"/>
        <end position="386"/>
    </location>
</feature>
<name>A0ABU5N427_9MICO</name>
<comment type="caution">
    <text evidence="2">The sequence shown here is derived from an EMBL/GenBank/DDBJ whole genome shotgun (WGS) entry which is preliminary data.</text>
</comment>
<evidence type="ECO:0000313" key="3">
    <source>
        <dbReference type="Proteomes" id="UP001291912"/>
    </source>
</evidence>
<keyword evidence="3" id="KW-1185">Reference proteome</keyword>
<organism evidence="2 3">
    <name type="scientific">Microbacterium aquimaris</name>
    <dbReference type="NCBI Taxonomy" id="459816"/>
    <lineage>
        <taxon>Bacteria</taxon>
        <taxon>Bacillati</taxon>
        <taxon>Actinomycetota</taxon>
        <taxon>Actinomycetes</taxon>
        <taxon>Micrococcales</taxon>
        <taxon>Microbacteriaceae</taxon>
        <taxon>Microbacterium</taxon>
    </lineage>
</organism>
<accession>A0ABU5N427</accession>
<evidence type="ECO:0000313" key="2">
    <source>
        <dbReference type="EMBL" id="MDZ8160831.1"/>
    </source>
</evidence>
<protein>
    <submittedName>
        <fullName evidence="2">DUF5107 domain-containing protein</fullName>
    </submittedName>
</protein>
<dbReference type="EMBL" id="JAWJYN010000001">
    <property type="protein sequence ID" value="MDZ8160831.1"/>
    <property type="molecule type" value="Genomic_DNA"/>
</dbReference>
<dbReference type="Pfam" id="PF17128">
    <property type="entry name" value="DUF5107"/>
    <property type="match status" value="1"/>
</dbReference>
<dbReference type="Proteomes" id="UP001291912">
    <property type="component" value="Unassembled WGS sequence"/>
</dbReference>
<gene>
    <name evidence="2" type="ORF">R2Q92_03220</name>
</gene>
<dbReference type="InterPro" id="IPR033396">
    <property type="entry name" value="DUF5107"/>
</dbReference>